<organism evidence="12 13">
    <name type="scientific">Thermosporothrix hazakensis</name>
    <dbReference type="NCBI Taxonomy" id="644383"/>
    <lineage>
        <taxon>Bacteria</taxon>
        <taxon>Bacillati</taxon>
        <taxon>Chloroflexota</taxon>
        <taxon>Ktedonobacteria</taxon>
        <taxon>Ktedonobacterales</taxon>
        <taxon>Thermosporotrichaceae</taxon>
        <taxon>Thermosporothrix</taxon>
    </lineage>
</organism>
<comment type="subcellular location">
    <subcellularLocation>
        <location evidence="1">Cell membrane</location>
        <topology evidence="1">Multi-pass membrane protein</topology>
    </subcellularLocation>
</comment>
<protein>
    <submittedName>
        <fullName evidence="12">ATP-binding cassette subfamily C protein CydD</fullName>
    </submittedName>
</protein>
<evidence type="ECO:0000256" key="6">
    <source>
        <dbReference type="ARBA" id="ARBA00022840"/>
    </source>
</evidence>
<comment type="caution">
    <text evidence="12">The sequence shown here is derived from an EMBL/GenBank/DDBJ whole genome shotgun (WGS) entry which is preliminary data.</text>
</comment>
<dbReference type="Pfam" id="PF00005">
    <property type="entry name" value="ABC_tran"/>
    <property type="match status" value="1"/>
</dbReference>
<proteinExistence type="predicted"/>
<dbReference type="PANTHER" id="PTHR24221">
    <property type="entry name" value="ATP-BINDING CASSETTE SUB-FAMILY B"/>
    <property type="match status" value="1"/>
</dbReference>
<dbReference type="Pfam" id="PF00664">
    <property type="entry name" value="ABC_membrane"/>
    <property type="match status" value="1"/>
</dbReference>
<reference evidence="12 13" key="1">
    <citation type="submission" date="2018-06" db="EMBL/GenBank/DDBJ databases">
        <title>Genomic Encyclopedia of Archaeal and Bacterial Type Strains, Phase II (KMG-II): from individual species to whole genera.</title>
        <authorList>
            <person name="Goeker M."/>
        </authorList>
    </citation>
    <scope>NUCLEOTIDE SEQUENCE [LARGE SCALE GENOMIC DNA]</scope>
    <source>
        <strain evidence="12 13">ATCC BAA-1881</strain>
    </source>
</reference>
<keyword evidence="7 9" id="KW-1133">Transmembrane helix</keyword>
<dbReference type="GO" id="GO:0140359">
    <property type="term" value="F:ABC-type transporter activity"/>
    <property type="evidence" value="ECO:0007669"/>
    <property type="project" value="InterPro"/>
</dbReference>
<dbReference type="GO" id="GO:0042883">
    <property type="term" value="P:cysteine transport"/>
    <property type="evidence" value="ECO:0007669"/>
    <property type="project" value="InterPro"/>
</dbReference>
<name>A0A326TZJ7_THEHA</name>
<dbReference type="PROSITE" id="PS50929">
    <property type="entry name" value="ABC_TM1F"/>
    <property type="match status" value="1"/>
</dbReference>
<dbReference type="Proteomes" id="UP000248806">
    <property type="component" value="Unassembled WGS sequence"/>
</dbReference>
<dbReference type="InterPro" id="IPR017871">
    <property type="entry name" value="ABC_transporter-like_CS"/>
</dbReference>
<keyword evidence="5" id="KW-0547">Nucleotide-binding</keyword>
<evidence type="ECO:0000256" key="7">
    <source>
        <dbReference type="ARBA" id="ARBA00022989"/>
    </source>
</evidence>
<dbReference type="SMART" id="SM00382">
    <property type="entry name" value="AAA"/>
    <property type="match status" value="1"/>
</dbReference>
<evidence type="ECO:0000256" key="1">
    <source>
        <dbReference type="ARBA" id="ARBA00004651"/>
    </source>
</evidence>
<dbReference type="SUPFAM" id="SSF52540">
    <property type="entry name" value="P-loop containing nucleoside triphosphate hydrolases"/>
    <property type="match status" value="1"/>
</dbReference>
<dbReference type="FunFam" id="3.40.50.300:FF:000221">
    <property type="entry name" value="Multidrug ABC transporter ATP-binding protein"/>
    <property type="match status" value="1"/>
</dbReference>
<sequence>MKKDFRLLRQVPHLWAYIAILLGISTLAGLFTVLQAFTTTRIINHVFLARQALAQVAVPLAFLLVAIVGRALLHWVSEAVAHSVAGTVKARLREHVFQHVLALGPAYTRGERSGELTTTLTEGIEAIDAYFSQYIPQVITTVIITGLMLVVVFFFDTLSGIVLLVTLPLLPFFMILIGKTADALTKKRWSEMSLMSAHFLDVLQGLTTLKLFGRSKEQRESVKIVSERYQTATMKVLRIAFVSSLVMELGATISTAIIAVEIGLRLLYGMMPFEQAFFILLLTPEFYLPMRSLNSQFHASMNSAAAAQRLFDILEIPLPAHHTPAAPQIPTLQAQLSLHNLSYSYAQEEEGQPAVQHVSFDIRAGETVALVGPSGAGKSTLAQLLLRFLEPDSGEILADGAPIHLFRAKDWRQLVAWVPQHPYLFNMSIADNIRIGRPEATREEVIEAARKAHLHDFIQSLPQGYDTVTGERGARLSGGQAQRLSLARAFLKDAPFLLLDEATSTLDPDTEAQILQAIETLRRGRMVLVIAHRLNTVYTADRIVVLQAGRVAASGTHSELIQRSELYRQLVSAYNQEEATL</sequence>
<evidence type="ECO:0000259" key="10">
    <source>
        <dbReference type="PROSITE" id="PS50893"/>
    </source>
</evidence>
<keyword evidence="8 9" id="KW-0472">Membrane</keyword>
<dbReference type="AlphaFoldDB" id="A0A326TZJ7"/>
<dbReference type="CDD" id="cd18584">
    <property type="entry name" value="ABC_6TM_AarD_CydD"/>
    <property type="match status" value="1"/>
</dbReference>
<evidence type="ECO:0000313" key="13">
    <source>
        <dbReference type="Proteomes" id="UP000248806"/>
    </source>
</evidence>
<dbReference type="InterPro" id="IPR039421">
    <property type="entry name" value="Type_1_exporter"/>
</dbReference>
<dbReference type="OrthoDB" id="9762778at2"/>
<dbReference type="GO" id="GO:0016887">
    <property type="term" value="F:ATP hydrolysis activity"/>
    <property type="evidence" value="ECO:0007669"/>
    <property type="project" value="InterPro"/>
</dbReference>
<evidence type="ECO:0000256" key="3">
    <source>
        <dbReference type="ARBA" id="ARBA00022475"/>
    </source>
</evidence>
<feature type="transmembrane region" description="Helical" evidence="9">
    <location>
        <begin position="52"/>
        <end position="73"/>
    </location>
</feature>
<dbReference type="InterPro" id="IPR003439">
    <property type="entry name" value="ABC_transporter-like_ATP-bd"/>
</dbReference>
<feature type="domain" description="ABC transmembrane type-1" evidence="11">
    <location>
        <begin position="19"/>
        <end position="302"/>
    </location>
</feature>
<dbReference type="SUPFAM" id="SSF90123">
    <property type="entry name" value="ABC transporter transmembrane region"/>
    <property type="match status" value="1"/>
</dbReference>
<dbReference type="Gene3D" id="3.40.50.300">
    <property type="entry name" value="P-loop containing nucleotide triphosphate hydrolases"/>
    <property type="match status" value="1"/>
</dbReference>
<feature type="transmembrane region" description="Helical" evidence="9">
    <location>
        <begin position="236"/>
        <end position="260"/>
    </location>
</feature>
<dbReference type="InterPro" id="IPR003593">
    <property type="entry name" value="AAA+_ATPase"/>
</dbReference>
<dbReference type="InterPro" id="IPR011527">
    <property type="entry name" value="ABC1_TM_dom"/>
</dbReference>
<evidence type="ECO:0000256" key="9">
    <source>
        <dbReference type="SAM" id="Phobius"/>
    </source>
</evidence>
<dbReference type="RefSeq" id="WP_111325545.1">
    <property type="nucleotide sequence ID" value="NZ_BIFX01000001.1"/>
</dbReference>
<dbReference type="InterPro" id="IPR036640">
    <property type="entry name" value="ABC1_TM_sf"/>
</dbReference>
<evidence type="ECO:0000256" key="4">
    <source>
        <dbReference type="ARBA" id="ARBA00022692"/>
    </source>
</evidence>
<dbReference type="EMBL" id="QKUF01000029">
    <property type="protein sequence ID" value="PZW22929.1"/>
    <property type="molecule type" value="Genomic_DNA"/>
</dbReference>
<keyword evidence="4 9" id="KW-0812">Transmembrane</keyword>
<accession>A0A326TZJ7</accession>
<evidence type="ECO:0000256" key="5">
    <source>
        <dbReference type="ARBA" id="ARBA00022741"/>
    </source>
</evidence>
<keyword evidence="2" id="KW-0813">Transport</keyword>
<feature type="transmembrane region" description="Helical" evidence="9">
    <location>
        <begin position="12"/>
        <end position="32"/>
    </location>
</feature>
<feature type="domain" description="ABC transporter" evidence="10">
    <location>
        <begin position="336"/>
        <end position="573"/>
    </location>
</feature>
<dbReference type="InterPro" id="IPR014216">
    <property type="entry name" value="ABC_transptr_CydD"/>
</dbReference>
<feature type="transmembrane region" description="Helical" evidence="9">
    <location>
        <begin position="161"/>
        <end position="178"/>
    </location>
</feature>
<evidence type="ECO:0000313" key="12">
    <source>
        <dbReference type="EMBL" id="PZW22929.1"/>
    </source>
</evidence>
<dbReference type="PROSITE" id="PS00211">
    <property type="entry name" value="ABC_TRANSPORTER_1"/>
    <property type="match status" value="1"/>
</dbReference>
<dbReference type="NCBIfam" id="TIGR02857">
    <property type="entry name" value="CydD"/>
    <property type="match status" value="1"/>
</dbReference>
<gene>
    <name evidence="12" type="ORF">EI42_05275</name>
</gene>
<dbReference type="GO" id="GO:0005886">
    <property type="term" value="C:plasma membrane"/>
    <property type="evidence" value="ECO:0007669"/>
    <property type="project" value="UniProtKB-SubCell"/>
</dbReference>
<dbReference type="PROSITE" id="PS50893">
    <property type="entry name" value="ABC_TRANSPORTER_2"/>
    <property type="match status" value="1"/>
</dbReference>
<dbReference type="Gene3D" id="1.20.1560.10">
    <property type="entry name" value="ABC transporter type 1, transmembrane domain"/>
    <property type="match status" value="1"/>
</dbReference>
<dbReference type="PANTHER" id="PTHR24221:SF590">
    <property type="entry name" value="COMPONENT LINKED WITH THE ASSEMBLY OF CYTOCHROME' TRANSPORT TRANSMEMBRANE ATP-BINDING PROTEIN ABC TRANSPORTER CYDD-RELATED"/>
    <property type="match status" value="1"/>
</dbReference>
<keyword evidence="6 12" id="KW-0067">ATP-binding</keyword>
<keyword evidence="13" id="KW-1185">Reference proteome</keyword>
<evidence type="ECO:0000256" key="2">
    <source>
        <dbReference type="ARBA" id="ARBA00022448"/>
    </source>
</evidence>
<feature type="transmembrane region" description="Helical" evidence="9">
    <location>
        <begin position="134"/>
        <end position="155"/>
    </location>
</feature>
<evidence type="ECO:0000259" key="11">
    <source>
        <dbReference type="PROSITE" id="PS50929"/>
    </source>
</evidence>
<evidence type="ECO:0000256" key="8">
    <source>
        <dbReference type="ARBA" id="ARBA00023136"/>
    </source>
</evidence>
<keyword evidence="3" id="KW-1003">Cell membrane</keyword>
<dbReference type="GO" id="GO:0005524">
    <property type="term" value="F:ATP binding"/>
    <property type="evidence" value="ECO:0007669"/>
    <property type="project" value="UniProtKB-KW"/>
</dbReference>
<dbReference type="InterPro" id="IPR027417">
    <property type="entry name" value="P-loop_NTPase"/>
</dbReference>